<protein>
    <submittedName>
        <fullName evidence="2">Endonuclease/exonuclease/phosphatase family protein</fullName>
    </submittedName>
</protein>
<dbReference type="GO" id="GO:0004519">
    <property type="term" value="F:endonuclease activity"/>
    <property type="evidence" value="ECO:0007669"/>
    <property type="project" value="UniProtKB-KW"/>
</dbReference>
<dbReference type="SUPFAM" id="SSF56219">
    <property type="entry name" value="DNase I-like"/>
    <property type="match status" value="1"/>
</dbReference>
<comment type="caution">
    <text evidence="2">The sequence shown here is derived from an EMBL/GenBank/DDBJ whole genome shotgun (WGS) entry which is preliminary data.</text>
</comment>
<keyword evidence="2" id="KW-0255">Endonuclease</keyword>
<dbReference type="Pfam" id="PF03372">
    <property type="entry name" value="Exo_endo_phos"/>
    <property type="match status" value="1"/>
</dbReference>
<dbReference type="Proteomes" id="UP001138961">
    <property type="component" value="Unassembled WGS sequence"/>
</dbReference>
<feature type="domain" description="Endonuclease/exonuclease/phosphatase" evidence="1">
    <location>
        <begin position="10"/>
        <end position="223"/>
    </location>
</feature>
<sequence>MTEDRPIRLLSYNIRKALGTDRRRDPMRIVRVLSHTQADIVLLQEADLRLGNRPAVLSEDALGDIGLAPLAVADTDVSMGWHGNAILLRADWTARQITRIPLPGFEPRGAVSAIIDTPQGPLRVIGLHIGLLRRSRVAQQNAILAWIADQSDIQTILAGDLNEWTLHRGLGPFAKSHSLHAPGRSYHARWRLAPLDRIAVDRRLDLIDTGMIDTKLTRAASDHLPIYADLEPGSLRGV</sequence>
<evidence type="ECO:0000313" key="3">
    <source>
        <dbReference type="Proteomes" id="UP001138961"/>
    </source>
</evidence>
<keyword evidence="3" id="KW-1185">Reference proteome</keyword>
<dbReference type="InterPro" id="IPR005135">
    <property type="entry name" value="Endo/exonuclease/phosphatase"/>
</dbReference>
<organism evidence="2 3">
    <name type="scientific">Loktanella gaetbuli</name>
    <dbReference type="NCBI Taxonomy" id="2881335"/>
    <lineage>
        <taxon>Bacteria</taxon>
        <taxon>Pseudomonadati</taxon>
        <taxon>Pseudomonadota</taxon>
        <taxon>Alphaproteobacteria</taxon>
        <taxon>Rhodobacterales</taxon>
        <taxon>Roseobacteraceae</taxon>
        <taxon>Loktanella</taxon>
    </lineage>
</organism>
<proteinExistence type="predicted"/>
<keyword evidence="2" id="KW-0540">Nuclease</keyword>
<dbReference type="RefSeq" id="WP_226748055.1">
    <property type="nucleotide sequence ID" value="NZ_JAJATZ010000003.1"/>
</dbReference>
<gene>
    <name evidence="2" type="ORF">LGQ03_08490</name>
</gene>
<dbReference type="PANTHER" id="PTHR14859">
    <property type="entry name" value="CALCOFLUOR WHITE HYPERSENSITIVE PROTEIN PRECURSOR"/>
    <property type="match status" value="1"/>
</dbReference>
<accession>A0ABS8BU74</accession>
<name>A0ABS8BU74_9RHOB</name>
<dbReference type="InterPro" id="IPR036691">
    <property type="entry name" value="Endo/exonu/phosph_ase_sf"/>
</dbReference>
<keyword evidence="2" id="KW-0378">Hydrolase</keyword>
<dbReference type="Gene3D" id="3.60.10.10">
    <property type="entry name" value="Endonuclease/exonuclease/phosphatase"/>
    <property type="match status" value="1"/>
</dbReference>
<dbReference type="PANTHER" id="PTHR14859:SF15">
    <property type="entry name" value="ENDONUCLEASE_EXONUCLEASE_PHOSPHATASE DOMAIN-CONTAINING PROTEIN"/>
    <property type="match status" value="1"/>
</dbReference>
<reference evidence="2" key="1">
    <citation type="submission" date="2021-10" db="EMBL/GenBank/DDBJ databases">
        <title>Loktanella gaetbuli sp. nov., isolated from a tidal flat.</title>
        <authorList>
            <person name="Park S."/>
            <person name="Yoon J.-H."/>
        </authorList>
    </citation>
    <scope>NUCLEOTIDE SEQUENCE</scope>
    <source>
        <strain evidence="2">TSTF-M6</strain>
    </source>
</reference>
<dbReference type="EMBL" id="JAJATZ010000003">
    <property type="protein sequence ID" value="MCB5199278.1"/>
    <property type="molecule type" value="Genomic_DNA"/>
</dbReference>
<dbReference type="InterPro" id="IPR051916">
    <property type="entry name" value="GPI-anchor_lipid_remodeler"/>
</dbReference>
<evidence type="ECO:0000313" key="2">
    <source>
        <dbReference type="EMBL" id="MCB5199278.1"/>
    </source>
</evidence>
<evidence type="ECO:0000259" key="1">
    <source>
        <dbReference type="Pfam" id="PF03372"/>
    </source>
</evidence>